<proteinExistence type="predicted"/>
<evidence type="ECO:0000313" key="2">
    <source>
        <dbReference type="Proteomes" id="UP000005561"/>
    </source>
</evidence>
<accession>C6LDQ5</accession>
<dbReference type="STRING" id="168384.SAMN05660368_01080"/>
<dbReference type="eggNOG" id="ENOG5031EMM">
    <property type="taxonomic scope" value="Bacteria"/>
</dbReference>
<reference evidence="1" key="1">
    <citation type="submission" date="2009-07" db="EMBL/GenBank/DDBJ databases">
        <authorList>
            <person name="Weinstock G."/>
            <person name="Sodergren E."/>
            <person name="Clifton S."/>
            <person name="Fulton L."/>
            <person name="Fulton B."/>
            <person name="Courtney L."/>
            <person name="Fronick C."/>
            <person name="Harrison M."/>
            <person name="Strong C."/>
            <person name="Farmer C."/>
            <person name="Delahaunty K."/>
            <person name="Markovic C."/>
            <person name="Hall O."/>
            <person name="Minx P."/>
            <person name="Tomlinson C."/>
            <person name="Mitreva M."/>
            <person name="Nelson J."/>
            <person name="Hou S."/>
            <person name="Wollam A."/>
            <person name="Pepin K.H."/>
            <person name="Johnson M."/>
            <person name="Bhonagiri V."/>
            <person name="Nash W.E."/>
            <person name="Warren W."/>
            <person name="Chinwalla A."/>
            <person name="Mardis E.R."/>
            <person name="Wilson R.K."/>
        </authorList>
    </citation>
    <scope>NUCLEOTIDE SEQUENCE [LARGE SCALE GENOMIC DNA]</scope>
    <source>
        <strain evidence="1">DSM 14469</strain>
    </source>
</reference>
<dbReference type="Proteomes" id="UP000005561">
    <property type="component" value="Unassembled WGS sequence"/>
</dbReference>
<dbReference type="EMBL" id="ACCL02000007">
    <property type="protein sequence ID" value="EET61109.1"/>
    <property type="molecule type" value="Genomic_DNA"/>
</dbReference>
<evidence type="ECO:0000313" key="1">
    <source>
        <dbReference type="EMBL" id="EET61109.1"/>
    </source>
</evidence>
<evidence type="ECO:0008006" key="3">
    <source>
        <dbReference type="Google" id="ProtNLM"/>
    </source>
</evidence>
<dbReference type="AlphaFoldDB" id="C6LDQ5"/>
<gene>
    <name evidence="1" type="ORF">BRYFOR_06753</name>
</gene>
<sequence>MRSSMGFTIRMGIPEMLALWTELQTKHRNGTIKKKDEELYKKWGNALKKLSADPFYPGLQTHEIPPLSKRYGVKVWQSYLENKNSGARRMYWVYGPNQQEITIIGLEPHPEDSKNGAYDRIALSDLPENGIRNTMRPIN</sequence>
<protein>
    <recommendedName>
        <fullName evidence="3">Toxin-antitoxin system, toxin component, RelE family</fullName>
    </recommendedName>
</protein>
<name>C6LDQ5_9FIRM</name>
<comment type="caution">
    <text evidence="1">The sequence shown here is derived from an EMBL/GenBank/DDBJ whole genome shotgun (WGS) entry which is preliminary data.</text>
</comment>
<organism evidence="1 2">
    <name type="scientific">Marvinbryantia formatexigens DSM 14469</name>
    <dbReference type="NCBI Taxonomy" id="478749"/>
    <lineage>
        <taxon>Bacteria</taxon>
        <taxon>Bacillati</taxon>
        <taxon>Bacillota</taxon>
        <taxon>Clostridia</taxon>
        <taxon>Lachnospirales</taxon>
        <taxon>Lachnospiraceae</taxon>
        <taxon>Marvinbryantia</taxon>
    </lineage>
</organism>
<keyword evidence="2" id="KW-1185">Reference proteome</keyword>